<evidence type="ECO:0000256" key="7">
    <source>
        <dbReference type="SAM" id="SignalP"/>
    </source>
</evidence>
<evidence type="ECO:0000256" key="6">
    <source>
        <dbReference type="PROSITE-ProRule" id="PRU00433"/>
    </source>
</evidence>
<dbReference type="GO" id="GO:0000272">
    <property type="term" value="P:polysaccharide catabolic process"/>
    <property type="evidence" value="ECO:0007669"/>
    <property type="project" value="InterPro"/>
</dbReference>
<reference evidence="9" key="1">
    <citation type="submission" date="2019-03" db="EMBL/GenBank/DDBJ databases">
        <title>Lake Tanganyika Metagenome-Assembled Genomes (MAGs).</title>
        <authorList>
            <person name="Tran P."/>
        </authorList>
    </citation>
    <scope>NUCLEOTIDE SEQUENCE</scope>
    <source>
        <strain evidence="9">K_DeepCast_65m_m2_066</strain>
    </source>
</reference>
<dbReference type="InterPro" id="IPR008964">
    <property type="entry name" value="Invasin/intimin_cell_adhesion"/>
</dbReference>
<dbReference type="InterPro" id="IPR051395">
    <property type="entry name" value="Cytochrome_c_Peroxidase/MauG"/>
</dbReference>
<organism evidence="9 10">
    <name type="scientific">Tectimicrobiota bacterium</name>
    <dbReference type="NCBI Taxonomy" id="2528274"/>
    <lineage>
        <taxon>Bacteria</taxon>
        <taxon>Pseudomonadati</taxon>
        <taxon>Nitrospinota/Tectimicrobiota group</taxon>
        <taxon>Candidatus Tectimicrobiota</taxon>
    </lineage>
</organism>
<dbReference type="GO" id="GO:0009055">
    <property type="term" value="F:electron transfer activity"/>
    <property type="evidence" value="ECO:0007669"/>
    <property type="project" value="InterPro"/>
</dbReference>
<feature type="domain" description="Cytochrome c" evidence="8">
    <location>
        <begin position="206"/>
        <end position="332"/>
    </location>
</feature>
<evidence type="ECO:0000259" key="8">
    <source>
        <dbReference type="PROSITE" id="PS51007"/>
    </source>
</evidence>
<dbReference type="GO" id="GO:0005509">
    <property type="term" value="F:calcium ion binding"/>
    <property type="evidence" value="ECO:0007669"/>
    <property type="project" value="InterPro"/>
</dbReference>
<keyword evidence="4" id="KW-0560">Oxidoreductase</keyword>
<keyword evidence="1 6" id="KW-0349">Heme</keyword>
<comment type="caution">
    <text evidence="9">The sequence shown here is derived from an EMBL/GenBank/DDBJ whole genome shotgun (WGS) entry which is preliminary data.</text>
</comment>
<evidence type="ECO:0000313" key="10">
    <source>
        <dbReference type="Proteomes" id="UP000712673"/>
    </source>
</evidence>
<accession>A0A937VY39</accession>
<dbReference type="InterPro" id="IPR015919">
    <property type="entry name" value="Cadherin-like_sf"/>
</dbReference>
<evidence type="ECO:0000256" key="3">
    <source>
        <dbReference type="ARBA" id="ARBA00022729"/>
    </source>
</evidence>
<keyword evidence="3 7" id="KW-0732">Signal</keyword>
<gene>
    <name evidence="9" type="ORF">FJZ47_00590</name>
</gene>
<dbReference type="InterPro" id="IPR036439">
    <property type="entry name" value="Dockerin_dom_sf"/>
</dbReference>
<keyword evidence="5 6" id="KW-0408">Iron</keyword>
<dbReference type="Gene3D" id="1.10.760.10">
    <property type="entry name" value="Cytochrome c-like domain"/>
    <property type="match status" value="2"/>
</dbReference>
<dbReference type="InterPro" id="IPR009056">
    <property type="entry name" value="Cyt_c-like_dom"/>
</dbReference>
<evidence type="ECO:0000256" key="5">
    <source>
        <dbReference type="ARBA" id="ARBA00023004"/>
    </source>
</evidence>
<dbReference type="Gene3D" id="2.60.40.10">
    <property type="entry name" value="Immunoglobulins"/>
    <property type="match status" value="1"/>
</dbReference>
<protein>
    <recommendedName>
        <fullName evidence="8">Cytochrome c domain-containing protein</fullName>
    </recommendedName>
</protein>
<evidence type="ECO:0000256" key="2">
    <source>
        <dbReference type="ARBA" id="ARBA00022723"/>
    </source>
</evidence>
<dbReference type="GO" id="GO:0020037">
    <property type="term" value="F:heme binding"/>
    <property type="evidence" value="ECO:0007669"/>
    <property type="project" value="InterPro"/>
</dbReference>
<dbReference type="Gene3D" id="1.10.1330.10">
    <property type="entry name" value="Dockerin domain"/>
    <property type="match status" value="1"/>
</dbReference>
<dbReference type="Proteomes" id="UP000712673">
    <property type="component" value="Unassembled WGS sequence"/>
</dbReference>
<dbReference type="EMBL" id="VGLS01000008">
    <property type="protein sequence ID" value="MBM3222290.1"/>
    <property type="molecule type" value="Genomic_DNA"/>
</dbReference>
<feature type="domain" description="Cytochrome c" evidence="8">
    <location>
        <begin position="32"/>
        <end position="190"/>
    </location>
</feature>
<dbReference type="PANTHER" id="PTHR30600">
    <property type="entry name" value="CYTOCHROME C PEROXIDASE-RELATED"/>
    <property type="match status" value="1"/>
</dbReference>
<dbReference type="GO" id="GO:0016020">
    <property type="term" value="C:membrane"/>
    <property type="evidence" value="ECO:0007669"/>
    <property type="project" value="InterPro"/>
</dbReference>
<dbReference type="PANTHER" id="PTHR30600:SF10">
    <property type="entry name" value="BLL6722 PROTEIN"/>
    <property type="match status" value="1"/>
</dbReference>
<sequence>MSRWPGLILLMTWISVVLTPTPATARDEAQEALIATGARLFFTATFNGNGRTCATCHRRERSFALDPAFIVTLPATDPLFVTDALPALRDPANPSRDLEDTALLKARGLIRVRVDGFDRPAVLRAPPSLQNLALTAPFGGQGSFTNLRDFIQEAIRQHFPQTLQRVEGRDFRLATAEELTALEAFLRSLRLPPEGQEVLEHLVTTPAQHRGQALFFGAQAKCAQCHGGPSLSAASLALGGGNRAFNTGVIDLEKNAALRAAEAGRAFSTPSLLGIRHSAPFFHNNSFATLRDAVTFYNSPEFNASPAAVQVGTITLASDQIDDLVAFLEVLTCPHDGDVNQDRQHTPGDALLVLQHFFNPAAGLLTTCQQERGDVLAPGSGLTPADALCIFQQALGLPSCFAALADTVPTQLTAQVCGSGRCTSPVGTPLTLEAQLRNDTGDGVGQVAVAFQLGPDTLGTVTTDRTGRATRAFTPMTPGVFVVRVQAQGLEAVLTINAEGNADGNTKVIPQPCDCDVEVGETVDIGISLTNAAGGSVAGIEVVYRLRLANGTLQELARGRTNSQGEFTFIFIPPGPGVFVVIATVLGVEVPFYVVVRERPNQPPTVLTPLADITVAEDAAPRVLDLREVFTDPDSATRSEQLTFTLVSNTNPTLVTATLTGTQLVLVFGANQHGKATLTLRATDAAEASVETSVGLTVTPVNDPPRVLQTIRPVTVLANSETVPLDLSEIFLDPDAFTDGDRLRLTVENTTPELLSAIPVGSGALLLELHEHEFGSAHITIHATDRQGARTQTTVAVAVRAGFSRQRFPAGAGPGAVAVADVDGDGHLSTSSPPIGAPPTWRCYGAAATARLSDNSRRSASLTLT</sequence>
<feature type="signal peptide" evidence="7">
    <location>
        <begin position="1"/>
        <end position="25"/>
    </location>
</feature>
<evidence type="ECO:0000313" key="9">
    <source>
        <dbReference type="EMBL" id="MBM3222290.1"/>
    </source>
</evidence>
<feature type="chain" id="PRO_5037819066" description="Cytochrome c domain-containing protein" evidence="7">
    <location>
        <begin position="26"/>
        <end position="865"/>
    </location>
</feature>
<evidence type="ECO:0000256" key="4">
    <source>
        <dbReference type="ARBA" id="ARBA00023002"/>
    </source>
</evidence>
<keyword evidence="2 6" id="KW-0479">Metal-binding</keyword>
<dbReference type="InterPro" id="IPR013783">
    <property type="entry name" value="Ig-like_fold"/>
</dbReference>
<dbReference type="SUPFAM" id="SSF49373">
    <property type="entry name" value="Invasin/intimin cell-adhesion fragments"/>
    <property type="match status" value="1"/>
</dbReference>
<name>A0A937VY39_UNCTE</name>
<dbReference type="SUPFAM" id="SSF49313">
    <property type="entry name" value="Cadherin-like"/>
    <property type="match status" value="1"/>
</dbReference>
<dbReference type="GO" id="GO:0004130">
    <property type="term" value="F:cytochrome-c peroxidase activity"/>
    <property type="evidence" value="ECO:0007669"/>
    <property type="project" value="TreeGrafter"/>
</dbReference>
<dbReference type="PROSITE" id="PS51007">
    <property type="entry name" value="CYTC"/>
    <property type="match status" value="2"/>
</dbReference>
<proteinExistence type="predicted"/>
<evidence type="ECO:0000256" key="1">
    <source>
        <dbReference type="ARBA" id="ARBA00022617"/>
    </source>
</evidence>
<dbReference type="AlphaFoldDB" id="A0A937VY39"/>
<dbReference type="InterPro" id="IPR036909">
    <property type="entry name" value="Cyt_c-like_dom_sf"/>
</dbReference>
<dbReference type="SUPFAM" id="SSF46626">
    <property type="entry name" value="Cytochrome c"/>
    <property type="match status" value="2"/>
</dbReference>